<reference evidence="2" key="1">
    <citation type="submission" date="2017-01" db="EMBL/GenBank/DDBJ databases">
        <title>Novel pathways for hydrocarbon cycling and metabolic interdependencies in hydrothermal sediment communities.</title>
        <authorList>
            <person name="Dombrowski N."/>
            <person name="Seitz K."/>
            <person name="Teske A."/>
            <person name="Baker B."/>
        </authorList>
    </citation>
    <scope>NUCLEOTIDE SEQUENCE [LARGE SCALE GENOMIC DNA]</scope>
</reference>
<protein>
    <submittedName>
        <fullName evidence="1">Uncharacterized protein</fullName>
    </submittedName>
</protein>
<name>A0A1V4QF13_UNCW3</name>
<gene>
    <name evidence="1" type="ORF">BXT86_05705</name>
</gene>
<organism evidence="1 2">
    <name type="scientific">candidate division WOR-3 bacterium 4484_100</name>
    <dbReference type="NCBI Taxonomy" id="1936077"/>
    <lineage>
        <taxon>Bacteria</taxon>
        <taxon>Bacteria division WOR-3</taxon>
    </lineage>
</organism>
<dbReference type="Proteomes" id="UP000191663">
    <property type="component" value="Unassembled WGS sequence"/>
</dbReference>
<proteinExistence type="predicted"/>
<comment type="caution">
    <text evidence="1">The sequence shown here is derived from an EMBL/GenBank/DDBJ whole genome shotgun (WGS) entry which is preliminary data.</text>
</comment>
<dbReference type="AlphaFoldDB" id="A0A1V4QF13"/>
<evidence type="ECO:0000313" key="2">
    <source>
        <dbReference type="Proteomes" id="UP000191663"/>
    </source>
</evidence>
<dbReference type="EMBL" id="MUKB01000104">
    <property type="protein sequence ID" value="OPX17591.1"/>
    <property type="molecule type" value="Genomic_DNA"/>
</dbReference>
<accession>A0A1V4QF13</accession>
<evidence type="ECO:0000313" key="1">
    <source>
        <dbReference type="EMBL" id="OPX17591.1"/>
    </source>
</evidence>
<sequence length="78" mass="9502">MEFKKVLTSLLKRFDEQEIWPEDIIRLKIQAMANNPGRRNRELADIEEIDWELIGEYSQLFDFKEEFTRLKKGYYEAD</sequence>